<dbReference type="EMBL" id="VISQ01000001">
    <property type="protein sequence ID" value="TVZ72049.1"/>
    <property type="molecule type" value="Genomic_DNA"/>
</dbReference>
<organism evidence="8">
    <name type="scientific">Serratia fonticola</name>
    <dbReference type="NCBI Taxonomy" id="47917"/>
    <lineage>
        <taxon>Bacteria</taxon>
        <taxon>Pseudomonadati</taxon>
        <taxon>Pseudomonadota</taxon>
        <taxon>Gammaproteobacteria</taxon>
        <taxon>Enterobacterales</taxon>
        <taxon>Yersiniaceae</taxon>
        <taxon>Serratia</taxon>
    </lineage>
</organism>
<proteinExistence type="inferred from homology"/>
<dbReference type="InterPro" id="IPR010551">
    <property type="entry name" value="G6P_isomerase_prok"/>
</dbReference>
<comment type="similarity">
    <text evidence="2">Belongs to the archaeal-type GPI family.</text>
</comment>
<keyword evidence="4" id="KW-0312">Gluconeogenesis</keyword>
<sequence>MSILLKVFLGFAIIASFQVSARLDISQSNKVIFESISSEDDHPIIVGPAGEIFDFIRTGKTTCGAFLLAKAIIPPGAGPLPHVHHYTNEWFYTPEKGIAIYMGESQYKETKLAPDIIGRDDVHIKIMQNDELIYGPKYYIHGFFNTTEKDLILYFVWTPDTKETSILDYFIASGIQIGNVNEQYNISQVNAIKFVTLAPKYGINQSHDFWQYVKDVHFTTDKMDDNKAGLIELLQSMQKCNTF</sequence>
<dbReference type="Gene3D" id="2.60.120.10">
    <property type="entry name" value="Jelly Rolls"/>
    <property type="match status" value="1"/>
</dbReference>
<protein>
    <recommendedName>
        <fullName evidence="3">glucose-6-phosphate isomerase</fullName>
        <ecNumber evidence="3">5.3.1.9</ecNumber>
    </recommendedName>
</protein>
<evidence type="ECO:0000256" key="4">
    <source>
        <dbReference type="ARBA" id="ARBA00022432"/>
    </source>
</evidence>
<dbReference type="GO" id="GO:0006096">
    <property type="term" value="P:glycolytic process"/>
    <property type="evidence" value="ECO:0007669"/>
    <property type="project" value="UniProtKB-UniPathway"/>
</dbReference>
<keyword evidence="5" id="KW-0324">Glycolysis</keyword>
<dbReference type="GO" id="GO:0005737">
    <property type="term" value="C:cytoplasm"/>
    <property type="evidence" value="ECO:0007669"/>
    <property type="project" value="InterPro"/>
</dbReference>
<dbReference type="EC" id="5.3.1.9" evidence="3"/>
<comment type="catalytic activity">
    <reaction evidence="6">
        <text>alpha-D-glucose 6-phosphate = beta-D-fructose 6-phosphate</text>
        <dbReference type="Rhea" id="RHEA:11816"/>
        <dbReference type="ChEBI" id="CHEBI:57634"/>
        <dbReference type="ChEBI" id="CHEBI:58225"/>
        <dbReference type="EC" id="5.3.1.9"/>
    </reaction>
</comment>
<dbReference type="GO" id="GO:0004347">
    <property type="term" value="F:glucose-6-phosphate isomerase activity"/>
    <property type="evidence" value="ECO:0007669"/>
    <property type="project" value="UniProtKB-EC"/>
</dbReference>
<dbReference type="UniPathway" id="UPA00109">
    <property type="reaction ID" value="UER00181"/>
</dbReference>
<evidence type="ECO:0000256" key="1">
    <source>
        <dbReference type="ARBA" id="ARBA00004926"/>
    </source>
</evidence>
<dbReference type="InterPro" id="IPR014710">
    <property type="entry name" value="RmlC-like_jellyroll"/>
</dbReference>
<comment type="caution">
    <text evidence="8">The sequence shown here is derived from an EMBL/GenBank/DDBJ whole genome shotgun (WGS) entry which is preliminary data.</text>
</comment>
<dbReference type="Pfam" id="PF06560">
    <property type="entry name" value="GPI"/>
    <property type="match status" value="1"/>
</dbReference>
<gene>
    <name evidence="8" type="ORF">FHU10_4712</name>
</gene>
<evidence type="ECO:0000259" key="7">
    <source>
        <dbReference type="Pfam" id="PF06560"/>
    </source>
</evidence>
<dbReference type="SUPFAM" id="SSF51182">
    <property type="entry name" value="RmlC-like cupins"/>
    <property type="match status" value="1"/>
</dbReference>
<dbReference type="AlphaFoldDB" id="A0A542BPB2"/>
<evidence type="ECO:0000256" key="6">
    <source>
        <dbReference type="ARBA" id="ARBA00029321"/>
    </source>
</evidence>
<dbReference type="OrthoDB" id="9798709at2"/>
<reference evidence="8" key="1">
    <citation type="submission" date="2019-06" db="EMBL/GenBank/DDBJ databases">
        <authorList>
            <person name="Deangelis K."/>
            <person name="Huntemann M."/>
            <person name="Clum A."/>
            <person name="Pillay M."/>
            <person name="Palaniappan K."/>
            <person name="Varghese N."/>
            <person name="Mikhailova N."/>
            <person name="Stamatis D."/>
            <person name="Reddy T."/>
            <person name="Daum C."/>
            <person name="Shapiro N."/>
            <person name="Ivanova N."/>
            <person name="Kyrpides N."/>
            <person name="Woyke T."/>
        </authorList>
    </citation>
    <scope>NUCLEOTIDE SEQUENCE [LARGE SCALE GENOMIC DNA]</scope>
    <source>
        <strain evidence="8">128R</strain>
    </source>
</reference>
<accession>A0A542BPB2</accession>
<feature type="domain" description="Glucose-6-phosphate isomerase prokaryote" evidence="7">
    <location>
        <begin position="82"/>
        <end position="160"/>
    </location>
</feature>
<keyword evidence="8" id="KW-0413">Isomerase</keyword>
<dbReference type="InterPro" id="IPR011051">
    <property type="entry name" value="RmlC_Cupin_sf"/>
</dbReference>
<evidence type="ECO:0000256" key="2">
    <source>
        <dbReference type="ARBA" id="ARBA00006542"/>
    </source>
</evidence>
<reference evidence="8" key="2">
    <citation type="submission" date="2019-08" db="EMBL/GenBank/DDBJ databases">
        <title>Investigation of anaerobic lignin degradation for improved lignocellulosic biofuels.</title>
        <authorList>
            <person name="Deangelis K.PhD."/>
        </authorList>
    </citation>
    <scope>NUCLEOTIDE SEQUENCE [LARGE SCALE GENOMIC DNA]</scope>
    <source>
        <strain evidence="8">128R</strain>
    </source>
</reference>
<evidence type="ECO:0000313" key="8">
    <source>
        <dbReference type="EMBL" id="TVZ72049.1"/>
    </source>
</evidence>
<evidence type="ECO:0000256" key="5">
    <source>
        <dbReference type="ARBA" id="ARBA00023152"/>
    </source>
</evidence>
<evidence type="ECO:0000256" key="3">
    <source>
        <dbReference type="ARBA" id="ARBA00011952"/>
    </source>
</evidence>
<name>A0A542BPB2_SERFO</name>
<comment type="pathway">
    <text evidence="1">Carbohydrate degradation; glycolysis; D-glyceraldehyde 3-phosphate and glycerone phosphate from D-glucose: step 2/4.</text>
</comment>
<dbReference type="GO" id="GO:0006094">
    <property type="term" value="P:gluconeogenesis"/>
    <property type="evidence" value="ECO:0007669"/>
    <property type="project" value="UniProtKB-KW"/>
</dbReference>